<comment type="caution">
    <text evidence="2">The sequence shown here is derived from an EMBL/GenBank/DDBJ whole genome shotgun (WGS) entry which is preliminary data.</text>
</comment>
<feature type="transmembrane region" description="Helical" evidence="1">
    <location>
        <begin position="29"/>
        <end position="47"/>
    </location>
</feature>
<proteinExistence type="predicted"/>
<feature type="transmembrane region" description="Helical" evidence="1">
    <location>
        <begin position="59"/>
        <end position="79"/>
    </location>
</feature>
<keyword evidence="1" id="KW-1133">Transmembrane helix</keyword>
<keyword evidence="3" id="KW-1185">Reference proteome</keyword>
<evidence type="ECO:0000313" key="2">
    <source>
        <dbReference type="EMBL" id="OXB18211.1"/>
    </source>
</evidence>
<protein>
    <submittedName>
        <fullName evidence="2">Uncharacterized protein</fullName>
    </submittedName>
</protein>
<dbReference type="Proteomes" id="UP000198319">
    <property type="component" value="Unassembled WGS sequence"/>
</dbReference>
<organism evidence="2 3">
    <name type="scientific">Flavobacterium tructae</name>
    <dbReference type="NCBI Taxonomy" id="1114873"/>
    <lineage>
        <taxon>Bacteria</taxon>
        <taxon>Pseudomonadati</taxon>
        <taxon>Bacteroidota</taxon>
        <taxon>Flavobacteriia</taxon>
        <taxon>Flavobacteriales</taxon>
        <taxon>Flavobacteriaceae</taxon>
        <taxon>Flavobacterium</taxon>
    </lineage>
</organism>
<keyword evidence="1" id="KW-0472">Membrane</keyword>
<evidence type="ECO:0000256" key="1">
    <source>
        <dbReference type="SAM" id="Phobius"/>
    </source>
</evidence>
<evidence type="ECO:0000313" key="3">
    <source>
        <dbReference type="Proteomes" id="UP000198319"/>
    </source>
</evidence>
<accession>A0ABX4D4I1</accession>
<dbReference type="EMBL" id="MUHG01000023">
    <property type="protein sequence ID" value="OXB18211.1"/>
    <property type="molecule type" value="Genomic_DNA"/>
</dbReference>
<gene>
    <name evidence="2" type="ORF">B0A71_14895</name>
</gene>
<reference evidence="2 3" key="1">
    <citation type="submission" date="2016-11" db="EMBL/GenBank/DDBJ databases">
        <title>Whole genomes of Flavobacteriaceae.</title>
        <authorList>
            <person name="Stine C."/>
            <person name="Li C."/>
            <person name="Tadesse D."/>
        </authorList>
    </citation>
    <scope>NUCLEOTIDE SEQUENCE [LARGE SCALE GENOMIC DNA]</scope>
    <source>
        <strain evidence="2 3">ATCC BAA-2541</strain>
    </source>
</reference>
<name>A0ABX4D4I1_9FLAO</name>
<keyword evidence="1" id="KW-0812">Transmembrane</keyword>
<sequence>MYCKSRGLTRAFSEILRFHFHEAIICNPFSIKIFGFFLFQLAARFFINGIISFSIFKIVLIFDISVSVVSFLFCFYNLILPY</sequence>